<dbReference type="Pfam" id="PF02036">
    <property type="entry name" value="SCP2"/>
    <property type="match status" value="1"/>
</dbReference>
<dbReference type="InterPro" id="IPR036527">
    <property type="entry name" value="SCP2_sterol-bd_dom_sf"/>
</dbReference>
<dbReference type="GO" id="GO:0005829">
    <property type="term" value="C:cytosol"/>
    <property type="evidence" value="ECO:0007669"/>
    <property type="project" value="TreeGrafter"/>
</dbReference>
<dbReference type="InterPro" id="IPR003033">
    <property type="entry name" value="SCP2_sterol-bd_dom"/>
</dbReference>
<dbReference type="Proteomes" id="UP000267821">
    <property type="component" value="Unassembled WGS sequence"/>
</dbReference>
<reference evidence="2 3" key="1">
    <citation type="journal article" date="2018" name="Nat. Ecol. Evol.">
        <title>Pezizomycetes genomes reveal the molecular basis of ectomycorrhizal truffle lifestyle.</title>
        <authorList>
            <person name="Murat C."/>
            <person name="Payen T."/>
            <person name="Noel B."/>
            <person name="Kuo A."/>
            <person name="Morin E."/>
            <person name="Chen J."/>
            <person name="Kohler A."/>
            <person name="Krizsan K."/>
            <person name="Balestrini R."/>
            <person name="Da Silva C."/>
            <person name="Montanini B."/>
            <person name="Hainaut M."/>
            <person name="Levati E."/>
            <person name="Barry K.W."/>
            <person name="Belfiori B."/>
            <person name="Cichocki N."/>
            <person name="Clum A."/>
            <person name="Dockter R.B."/>
            <person name="Fauchery L."/>
            <person name="Guy J."/>
            <person name="Iotti M."/>
            <person name="Le Tacon F."/>
            <person name="Lindquist E.A."/>
            <person name="Lipzen A."/>
            <person name="Malagnac F."/>
            <person name="Mello A."/>
            <person name="Molinier V."/>
            <person name="Miyauchi S."/>
            <person name="Poulain J."/>
            <person name="Riccioni C."/>
            <person name="Rubini A."/>
            <person name="Sitrit Y."/>
            <person name="Splivallo R."/>
            <person name="Traeger S."/>
            <person name="Wang M."/>
            <person name="Zifcakova L."/>
            <person name="Wipf D."/>
            <person name="Zambonelli A."/>
            <person name="Paolocci F."/>
            <person name="Nowrousian M."/>
            <person name="Ottonello S."/>
            <person name="Baldrian P."/>
            <person name="Spatafora J.W."/>
            <person name="Henrissat B."/>
            <person name="Nagy L.G."/>
            <person name="Aury J.M."/>
            <person name="Wincker P."/>
            <person name="Grigoriev I.V."/>
            <person name="Bonfante P."/>
            <person name="Martin F.M."/>
        </authorList>
    </citation>
    <scope>NUCLEOTIDE SEQUENCE [LARGE SCALE GENOMIC DNA]</scope>
    <source>
        <strain evidence="2 3">ATCC MYA-4762</strain>
    </source>
</reference>
<evidence type="ECO:0000313" key="3">
    <source>
        <dbReference type="Proteomes" id="UP000267821"/>
    </source>
</evidence>
<dbReference type="OrthoDB" id="10265837at2759"/>
<name>A0A3N4LTU2_9PEZI</name>
<feature type="domain" description="SCP2" evidence="1">
    <location>
        <begin position="18"/>
        <end position="121"/>
    </location>
</feature>
<dbReference type="Gene3D" id="3.30.1050.10">
    <property type="entry name" value="SCP2 sterol-binding domain"/>
    <property type="match status" value="1"/>
</dbReference>
<dbReference type="PANTHER" id="PTHR10094">
    <property type="entry name" value="STEROL CARRIER PROTEIN 2 SCP-2 FAMILY PROTEIN"/>
    <property type="match status" value="1"/>
</dbReference>
<dbReference type="EMBL" id="ML121539">
    <property type="protein sequence ID" value="RPB24979.1"/>
    <property type="molecule type" value="Genomic_DNA"/>
</dbReference>
<dbReference type="AlphaFoldDB" id="A0A3N4LTU2"/>
<organism evidence="2 3">
    <name type="scientific">Terfezia boudieri ATCC MYA-4762</name>
    <dbReference type="NCBI Taxonomy" id="1051890"/>
    <lineage>
        <taxon>Eukaryota</taxon>
        <taxon>Fungi</taxon>
        <taxon>Dikarya</taxon>
        <taxon>Ascomycota</taxon>
        <taxon>Pezizomycotina</taxon>
        <taxon>Pezizomycetes</taxon>
        <taxon>Pezizales</taxon>
        <taxon>Pezizaceae</taxon>
        <taxon>Terfezia</taxon>
    </lineage>
</organism>
<evidence type="ECO:0000313" key="2">
    <source>
        <dbReference type="EMBL" id="RPB24979.1"/>
    </source>
</evidence>
<dbReference type="STRING" id="1051890.A0A3N4LTU2"/>
<dbReference type="InParanoid" id="A0A3N4LTU2"/>
<keyword evidence="3" id="KW-1185">Reference proteome</keyword>
<protein>
    <submittedName>
        <fullName evidence="2">Sterol-binding-like protein</fullName>
    </submittedName>
</protein>
<accession>A0A3N4LTU2</accession>
<dbReference type="PANTHER" id="PTHR10094:SF25">
    <property type="entry name" value="SCP2 STEROL-BINDING DOMAIN-CONTAINING PROTEIN 1"/>
    <property type="match status" value="1"/>
</dbReference>
<dbReference type="SUPFAM" id="SSF55718">
    <property type="entry name" value="SCP-like"/>
    <property type="match status" value="1"/>
</dbReference>
<sequence>MTLADSSFPSSTAFDAISQALSTDSAKQEALKSGGGAIFAFTLTNPSGATESWYIDLKKSVAVGKGTAPDGHQPDVTLLFKDEDFGKLVAGKAQAQKLFMSGAMKVKGDLMKATKAEVVLKHARQSTEAPKAKL</sequence>
<proteinExistence type="predicted"/>
<gene>
    <name evidence="2" type="ORF">L211DRAFT_856934</name>
</gene>
<evidence type="ECO:0000259" key="1">
    <source>
        <dbReference type="Pfam" id="PF02036"/>
    </source>
</evidence>